<feature type="region of interest" description="Disordered" evidence="1">
    <location>
        <begin position="1236"/>
        <end position="1277"/>
    </location>
</feature>
<reference evidence="2" key="1">
    <citation type="journal article" date="2021" name="Genome Biol. Evol.">
        <title>A High-Quality Reference Genome for a Parasitic Bivalve with Doubly Uniparental Inheritance (Bivalvia: Unionida).</title>
        <authorList>
            <person name="Smith C.H."/>
        </authorList>
    </citation>
    <scope>NUCLEOTIDE SEQUENCE</scope>
    <source>
        <strain evidence="2">CHS0354</strain>
    </source>
</reference>
<feature type="compositionally biased region" description="Basic and acidic residues" evidence="1">
    <location>
        <begin position="1132"/>
        <end position="1145"/>
    </location>
</feature>
<feature type="compositionally biased region" description="Polar residues" evidence="1">
    <location>
        <begin position="734"/>
        <end position="754"/>
    </location>
</feature>
<feature type="region of interest" description="Disordered" evidence="1">
    <location>
        <begin position="1314"/>
        <end position="1344"/>
    </location>
</feature>
<keyword evidence="3" id="KW-1185">Reference proteome</keyword>
<dbReference type="PANTHER" id="PTHR15932:SF2">
    <property type="entry name" value="BRCA1-A COMPLEX SUBUNIT RAP80"/>
    <property type="match status" value="1"/>
</dbReference>
<comment type="caution">
    <text evidence="2">The sequence shown here is derived from an EMBL/GenBank/DDBJ whole genome shotgun (WGS) entry which is preliminary data.</text>
</comment>
<evidence type="ECO:0000313" key="2">
    <source>
        <dbReference type="EMBL" id="KAK3587490.1"/>
    </source>
</evidence>
<dbReference type="GO" id="GO:0070531">
    <property type="term" value="C:BRCA1-A complex"/>
    <property type="evidence" value="ECO:0007669"/>
    <property type="project" value="InterPro"/>
</dbReference>
<reference evidence="2" key="3">
    <citation type="submission" date="2023-05" db="EMBL/GenBank/DDBJ databases">
        <authorList>
            <person name="Smith C.H."/>
        </authorList>
    </citation>
    <scope>NUCLEOTIDE SEQUENCE</scope>
    <source>
        <strain evidence="2">CHS0354</strain>
        <tissue evidence="2">Mantle</tissue>
    </source>
</reference>
<feature type="region of interest" description="Disordered" evidence="1">
    <location>
        <begin position="96"/>
        <end position="124"/>
    </location>
</feature>
<feature type="compositionally biased region" description="Basic and acidic residues" evidence="1">
    <location>
        <begin position="882"/>
        <end position="900"/>
    </location>
</feature>
<feature type="region of interest" description="Disordered" evidence="1">
    <location>
        <begin position="875"/>
        <end position="909"/>
    </location>
</feature>
<feature type="region of interest" description="Disordered" evidence="1">
    <location>
        <begin position="211"/>
        <end position="236"/>
    </location>
</feature>
<dbReference type="Proteomes" id="UP001195483">
    <property type="component" value="Unassembled WGS sequence"/>
</dbReference>
<feature type="compositionally biased region" description="Basic and acidic residues" evidence="1">
    <location>
        <begin position="96"/>
        <end position="106"/>
    </location>
</feature>
<proteinExistence type="predicted"/>
<gene>
    <name evidence="2" type="ORF">CHS0354_003631</name>
</gene>
<evidence type="ECO:0000313" key="3">
    <source>
        <dbReference type="Proteomes" id="UP001195483"/>
    </source>
</evidence>
<feature type="compositionally biased region" description="Basic residues" evidence="1">
    <location>
        <begin position="1314"/>
        <end position="1332"/>
    </location>
</feature>
<evidence type="ECO:0000256" key="1">
    <source>
        <dbReference type="SAM" id="MobiDB-lite"/>
    </source>
</evidence>
<organism evidence="2 3">
    <name type="scientific">Potamilus streckersoni</name>
    <dbReference type="NCBI Taxonomy" id="2493646"/>
    <lineage>
        <taxon>Eukaryota</taxon>
        <taxon>Metazoa</taxon>
        <taxon>Spiralia</taxon>
        <taxon>Lophotrochozoa</taxon>
        <taxon>Mollusca</taxon>
        <taxon>Bivalvia</taxon>
        <taxon>Autobranchia</taxon>
        <taxon>Heteroconchia</taxon>
        <taxon>Palaeoheterodonta</taxon>
        <taxon>Unionida</taxon>
        <taxon>Unionoidea</taxon>
        <taxon>Unionidae</taxon>
        <taxon>Ambleminae</taxon>
        <taxon>Lampsilini</taxon>
        <taxon>Potamilus</taxon>
    </lineage>
</organism>
<feature type="region of interest" description="Disordered" evidence="1">
    <location>
        <begin position="1122"/>
        <end position="1145"/>
    </location>
</feature>
<dbReference type="GO" id="GO:0042393">
    <property type="term" value="F:histone binding"/>
    <property type="evidence" value="ECO:0007669"/>
    <property type="project" value="TreeGrafter"/>
</dbReference>
<reference evidence="2" key="2">
    <citation type="journal article" date="2021" name="Genome Biol. Evol.">
        <title>Developing a high-quality reference genome for a parasitic bivalve with doubly uniparental inheritance (Bivalvia: Unionida).</title>
        <authorList>
            <person name="Smith C.H."/>
        </authorList>
    </citation>
    <scope>NUCLEOTIDE SEQUENCE</scope>
    <source>
        <strain evidence="2">CHS0354</strain>
        <tissue evidence="2">Mantle</tissue>
    </source>
</reference>
<dbReference type="GO" id="GO:0070530">
    <property type="term" value="F:K63-linked polyubiquitin modification-dependent protein binding"/>
    <property type="evidence" value="ECO:0007669"/>
    <property type="project" value="InterPro"/>
</dbReference>
<sequence length="1344" mass="153333">MDLLPQMVRRSLRSGVQKTEEDETESEVQMVDILSPIIRRGRLKNRNKKTNQQEELVDQNLKLLDGISDLDGVSEEERNQIVQALLNSRKELSVYHDQHEKKKNEETSFLLESSHSTDDVPSEKQFVNNSKDKIGIEDELAVDETQAPDSFLSTDKEEELWHKMPHKEEAMNCEEVEDGYSCSTQVDIIPKLNEKSIPEQIEVMDDEDTQPLESMEGKKPEIESISSPGSEDNGSCVRSWTLDRIESEADKVEPLHRHYRIINGKVKRNPEFPLKMPDKLEYAKAILQMFEIYNRKLREAQTKCGNPLDWGETVKVGQHHTKTIDVKRRGQAIMTMSDSEESSENFVMDTNQTHSVMIEKTQGFKTSDRKAPAATRKNTSKFRINSPDIFEENTFDLVEDGFLITNTGESQLLRMETPKLTDVAELKQKQLDSDIHEDEQNIVAKKSDMDIFEARKINNNGRRRKREMGDAEDLDDFESKIRVTRRQIYARPTVKEIQNFELRQSEKMAWKKDMPKIGFGKSKACNGLSTPDDKKDTKMCIDHENFQVENLENNNSVKATIKKNFFEETDTLIASKAIRKEGTLFPDESMDSQNDAMKFNDGDKKESVLLVEDTQNLDVLEPNMEDGTLDEQSIYTTVVQESQPLNKDEMFPNLQDKTKAKHQTLQRIKKTGTELMCKMKKNFTAVQEKEEVHQGKQEGSQSPVYKKRKLLSQNTYMMEEVSVEKPGVRRLTNRPASRESNSTDPCSQGSSTMLNPVGELYSTQISIIKEKKARNLLTLNQKDMFAKSCTVFELSDSEEEDVVKQIGQGKFPQRERIPRGVSMPIKSKGRGHSQGKKSHFQRNKVLQEFIDYAEDGTVTNVKNTGLDRMVTFTSNPSTETIKSNKKEKDDKDKIKREQHYNRNQGQLQEKKTRLNTGVEIFTDESMDGRPDLSQTDHLLHNSWRQYSEEHSGNLEPGKSKLKLVDCSENKVLGENCKESDAVSNTKVSREPSHATASMEFVGTEEKLEVDQRNTNGFESKVNVKTLQVGTLTSVEKVLSVECRTGQNKNLIQAGTSTNGQGRRGYINRKVLDSGRKTPNDVLEKSTEKCKKQVNKELITCPICGKDFLASQIEAHAATCMDGNQDEGQQQHNRSEARGGAHTPDLEKEASSLMEMCYICDGHFFKGQRYLDHLEGCLEQAKRHQQEVEMKGFKTIYQSVVDKDATSRTTRSRARGNVGAGDKGLLDGIPEAWHKHEGYNNTAGRSDVKSVTDDTCSSEDESDQKGSSHLTPPDWIKDLSSSPIRTFIPISQQQESEYFRNQFAYRLDRVEKAMTKRKKKVCRKKRTSRKRQRTDKLGKLPNKSI</sequence>
<dbReference type="PANTHER" id="PTHR15932">
    <property type="entry name" value="UBIQUITIN INTERACTION MOTIF-CONTAINING PROTEIN 1"/>
    <property type="match status" value="1"/>
</dbReference>
<dbReference type="InterPro" id="IPR038868">
    <property type="entry name" value="RAP80"/>
</dbReference>
<feature type="region of interest" description="Disordered" evidence="1">
    <location>
        <begin position="729"/>
        <end position="755"/>
    </location>
</feature>
<dbReference type="EMBL" id="JAEAOA010000285">
    <property type="protein sequence ID" value="KAK3587490.1"/>
    <property type="molecule type" value="Genomic_DNA"/>
</dbReference>
<dbReference type="GO" id="GO:0045739">
    <property type="term" value="P:positive regulation of DNA repair"/>
    <property type="evidence" value="ECO:0007669"/>
    <property type="project" value="TreeGrafter"/>
</dbReference>
<dbReference type="GO" id="GO:0006302">
    <property type="term" value="P:double-strand break repair"/>
    <property type="evidence" value="ECO:0007669"/>
    <property type="project" value="InterPro"/>
</dbReference>
<protein>
    <submittedName>
        <fullName evidence="2">Uncharacterized protein</fullName>
    </submittedName>
</protein>
<accession>A0AAE0VSK6</accession>
<name>A0AAE0VSK6_9BIVA</name>